<evidence type="ECO:0000259" key="12">
    <source>
        <dbReference type="Pfam" id="PF13860"/>
    </source>
</evidence>
<keyword evidence="7 9" id="KW-0720">Serine protease</keyword>
<name>A0ABU5IXL7_9BACI</name>
<keyword evidence="6 9" id="KW-0378">Hydrolase</keyword>
<evidence type="ECO:0000259" key="13">
    <source>
        <dbReference type="Pfam" id="PF22148"/>
    </source>
</evidence>
<comment type="cofactor">
    <cofactor evidence="1">
        <name>Ca(2+)</name>
        <dbReference type="ChEBI" id="CHEBI:29108"/>
    </cofactor>
</comment>
<dbReference type="Pfam" id="PF00082">
    <property type="entry name" value="Peptidase_S8"/>
    <property type="match status" value="1"/>
</dbReference>
<dbReference type="PANTHER" id="PTHR43806">
    <property type="entry name" value="PEPTIDASE S8"/>
    <property type="match status" value="1"/>
</dbReference>
<dbReference type="PRINTS" id="PR00723">
    <property type="entry name" value="SUBTILISIN"/>
</dbReference>
<feature type="active site" description="Charge relay system" evidence="9">
    <location>
        <position position="339"/>
    </location>
</feature>
<evidence type="ECO:0000256" key="7">
    <source>
        <dbReference type="ARBA" id="ARBA00022825"/>
    </source>
</evidence>
<feature type="domain" description="Fervidolysin-like N-terminal prodomain" evidence="13">
    <location>
        <begin position="46"/>
        <end position="111"/>
    </location>
</feature>
<organism evidence="14 15">
    <name type="scientific">Robertmurraya mangrovi</name>
    <dbReference type="NCBI Taxonomy" id="3098077"/>
    <lineage>
        <taxon>Bacteria</taxon>
        <taxon>Bacillati</taxon>
        <taxon>Bacillota</taxon>
        <taxon>Bacilli</taxon>
        <taxon>Bacillales</taxon>
        <taxon>Bacillaceae</taxon>
        <taxon>Robertmurraya</taxon>
    </lineage>
</organism>
<dbReference type="PROSITE" id="PS00137">
    <property type="entry name" value="SUBTILASE_HIS"/>
    <property type="match status" value="1"/>
</dbReference>
<evidence type="ECO:0000256" key="8">
    <source>
        <dbReference type="ARBA" id="ARBA00022837"/>
    </source>
</evidence>
<comment type="caution">
    <text evidence="14">The sequence shown here is derived from an EMBL/GenBank/DDBJ whole genome shotgun (WGS) entry which is preliminary data.</text>
</comment>
<feature type="domain" description="FlgD/Vpr Ig-like" evidence="12">
    <location>
        <begin position="532"/>
        <end position="585"/>
    </location>
</feature>
<comment type="subcellular location">
    <subcellularLocation>
        <location evidence="2">Secreted</location>
    </subcellularLocation>
</comment>
<evidence type="ECO:0000256" key="4">
    <source>
        <dbReference type="ARBA" id="ARBA00022525"/>
    </source>
</evidence>
<dbReference type="Proteomes" id="UP001290455">
    <property type="component" value="Unassembled WGS sequence"/>
</dbReference>
<evidence type="ECO:0000256" key="5">
    <source>
        <dbReference type="ARBA" id="ARBA00022670"/>
    </source>
</evidence>
<evidence type="ECO:0000256" key="6">
    <source>
        <dbReference type="ARBA" id="ARBA00022801"/>
    </source>
</evidence>
<comment type="similarity">
    <text evidence="3 9">Belongs to the peptidase S8 family.</text>
</comment>
<evidence type="ECO:0000256" key="10">
    <source>
        <dbReference type="SAM" id="SignalP"/>
    </source>
</evidence>
<keyword evidence="5 9" id="KW-0645">Protease</keyword>
<dbReference type="Gene3D" id="3.40.50.200">
    <property type="entry name" value="Peptidase S8/S53 domain"/>
    <property type="match status" value="1"/>
</dbReference>
<evidence type="ECO:0000256" key="1">
    <source>
        <dbReference type="ARBA" id="ARBA00001913"/>
    </source>
</evidence>
<dbReference type="Gene3D" id="2.60.40.4070">
    <property type="match status" value="4"/>
</dbReference>
<feature type="domain" description="Peptidase S8/S53" evidence="11">
    <location>
        <begin position="147"/>
        <end position="387"/>
    </location>
</feature>
<dbReference type="InterPro" id="IPR036852">
    <property type="entry name" value="Peptidase_S8/S53_dom_sf"/>
</dbReference>
<evidence type="ECO:0000256" key="2">
    <source>
        <dbReference type="ARBA" id="ARBA00004613"/>
    </source>
</evidence>
<keyword evidence="15" id="KW-1185">Reference proteome</keyword>
<dbReference type="PROSITE" id="PS00138">
    <property type="entry name" value="SUBTILASE_SER"/>
    <property type="match status" value="1"/>
</dbReference>
<dbReference type="InterPro" id="IPR054399">
    <property type="entry name" value="Fervidolysin-like_N_prodom"/>
</dbReference>
<protein>
    <submittedName>
        <fullName evidence="14">S8 family serine peptidase</fullName>
    </submittedName>
</protein>
<evidence type="ECO:0000256" key="3">
    <source>
        <dbReference type="ARBA" id="ARBA00011073"/>
    </source>
</evidence>
<gene>
    <name evidence="14" type="ORF">SM124_09150</name>
</gene>
<dbReference type="Pfam" id="PF13860">
    <property type="entry name" value="FlgD_ig"/>
    <property type="match status" value="2"/>
</dbReference>
<feature type="active site" description="Charge relay system" evidence="9">
    <location>
        <position position="187"/>
    </location>
</feature>
<keyword evidence="10" id="KW-0732">Signal</keyword>
<dbReference type="InterPro" id="IPR015500">
    <property type="entry name" value="Peptidase_S8_subtilisin-rel"/>
</dbReference>
<feature type="signal peptide" evidence="10">
    <location>
        <begin position="1"/>
        <end position="20"/>
    </location>
</feature>
<evidence type="ECO:0000256" key="9">
    <source>
        <dbReference type="PROSITE-ProRule" id="PRU01240"/>
    </source>
</evidence>
<evidence type="ECO:0000313" key="14">
    <source>
        <dbReference type="EMBL" id="MDZ5471913.1"/>
    </source>
</evidence>
<dbReference type="Pfam" id="PF22148">
    <property type="entry name" value="Fervidolysin_NPro-like"/>
    <property type="match status" value="1"/>
</dbReference>
<sequence length="804" mass="88680">MRYIVALIFLLFSFSLTSSAQELNTTDFTNAPVVDTPLNEEAEIINQLIIKFKPSISEKVKSEIYQFNNITEISNSKFTNLSLVQMQEDTDLEYLINSLQKYSDILYVEPNVKVKQSYTPKETYYGKQWHLNRLNMPKAWDSSKGSSKVTVAVIDGGVQANHPELKGKIVKPYDITTGNTYTKGDHHGTHVAGIIAASFNKAGTAGIAPNVNIMPINVFKDSSAEMFDIAEAIYYAVYFKADVINLSLVSYQYSDILEEAANYALSEGVILVAAAGNDDSYEPTYPASYKSVLAVSATTSRDRIAGFSNYGTYIDFSAPGDTIYSTNGKSSYQYMSGTSMAAPMVSGITALTLSKNPFISVADVKSILKKSVVDLGLKGWDPLYGYGRIDGYKAIQNTPAPIKSLTISSSTFKVDGKSKRSISFTPHKGTTIDVYVRDSKGTTVKHLIKKHKSTGKKVSASWDGKLENGSYASTGTYDMVVRLSKGDKTAYSKKQVKVDNKITPTITLGKLKTSFSPVVTSKYEIPYKLNKNVLVTAKVYDRKGKLVHTLLSNKSLRGGSQTLSWNGKDKTGKLVADGDYKITLSIIDTRKVKGKSKSVTVKIDKKGPTGVLNISELTFKLGQTGNIYANLQFKEKITMTGYMMDEKGHKIKKLVSKKTISPDEYKLSWNGTNDQNTVVGLGKYQFYIELIDSLGNKTILKSDFITVEDSVITSSPEMIYNLNGLLDVPYSLSKSGQLTIGIYKDNELIKPINNQYVEPGEYSFSWDGTGLNGLVEDGQFYFKIVLKDPTGIENFYVGSILVKR</sequence>
<dbReference type="InterPro" id="IPR022398">
    <property type="entry name" value="Peptidase_S8_His-AS"/>
</dbReference>
<evidence type="ECO:0000259" key="11">
    <source>
        <dbReference type="Pfam" id="PF00082"/>
    </source>
</evidence>
<dbReference type="InterPro" id="IPR023828">
    <property type="entry name" value="Peptidase_S8_Ser-AS"/>
</dbReference>
<keyword evidence="4" id="KW-0964">Secreted</keyword>
<dbReference type="EMBL" id="JAXOFX010000004">
    <property type="protein sequence ID" value="MDZ5471913.1"/>
    <property type="molecule type" value="Genomic_DNA"/>
</dbReference>
<keyword evidence="8" id="KW-0106">Calcium</keyword>
<dbReference type="InterPro" id="IPR025965">
    <property type="entry name" value="FlgD/Vpr_Ig-like"/>
</dbReference>
<dbReference type="PROSITE" id="PS51892">
    <property type="entry name" value="SUBTILASE"/>
    <property type="match status" value="1"/>
</dbReference>
<dbReference type="RefSeq" id="WP_322446202.1">
    <property type="nucleotide sequence ID" value="NZ_JAXOFX010000004.1"/>
</dbReference>
<dbReference type="SUPFAM" id="SSF52743">
    <property type="entry name" value="Subtilisin-like"/>
    <property type="match status" value="1"/>
</dbReference>
<feature type="domain" description="FlgD/Vpr Ig-like" evidence="12">
    <location>
        <begin position="411"/>
        <end position="486"/>
    </location>
</feature>
<proteinExistence type="inferred from homology"/>
<evidence type="ECO:0000313" key="15">
    <source>
        <dbReference type="Proteomes" id="UP001290455"/>
    </source>
</evidence>
<dbReference type="InterPro" id="IPR050131">
    <property type="entry name" value="Peptidase_S8_subtilisin-like"/>
</dbReference>
<accession>A0ABU5IXL7</accession>
<feature type="chain" id="PRO_5047376801" evidence="10">
    <location>
        <begin position="21"/>
        <end position="804"/>
    </location>
</feature>
<dbReference type="InterPro" id="IPR000209">
    <property type="entry name" value="Peptidase_S8/S53_dom"/>
</dbReference>
<feature type="active site" description="Charge relay system" evidence="9">
    <location>
        <position position="155"/>
    </location>
</feature>
<reference evidence="14 15" key="1">
    <citation type="submission" date="2023-11" db="EMBL/GenBank/DDBJ databases">
        <title>Bacillus jintuensis, isolated from a mudflat on the Beibu Gulf coast.</title>
        <authorList>
            <person name="Li M."/>
        </authorList>
    </citation>
    <scope>NUCLEOTIDE SEQUENCE [LARGE SCALE GENOMIC DNA]</scope>
    <source>
        <strain evidence="14 15">31A1R</strain>
    </source>
</reference>
<dbReference type="PANTHER" id="PTHR43806:SF11">
    <property type="entry name" value="CEREVISIN-RELATED"/>
    <property type="match status" value="1"/>
</dbReference>